<evidence type="ECO:0000313" key="8">
    <source>
        <dbReference type="EMBL" id="EAR10806.1"/>
    </source>
</evidence>
<dbReference type="GO" id="GO:0005886">
    <property type="term" value="C:plasma membrane"/>
    <property type="evidence" value="ECO:0007669"/>
    <property type="project" value="UniProtKB-SubCell"/>
</dbReference>
<evidence type="ECO:0000256" key="1">
    <source>
        <dbReference type="ARBA" id="ARBA00004162"/>
    </source>
</evidence>
<dbReference type="GO" id="GO:0022857">
    <property type="term" value="F:transmembrane transporter activity"/>
    <property type="evidence" value="ECO:0007669"/>
    <property type="project" value="InterPro"/>
</dbReference>
<dbReference type="HOGENOM" id="CLU_085305_3_5_6"/>
<evidence type="ECO:0000256" key="6">
    <source>
        <dbReference type="ARBA" id="ARBA00023136"/>
    </source>
</evidence>
<dbReference type="RefSeq" id="WP_008041301.1">
    <property type="nucleotide sequence ID" value="NZ_CH724149.1"/>
</dbReference>
<dbReference type="PANTHER" id="PTHR30558">
    <property type="entry name" value="EXBD MEMBRANE COMPONENT OF PMF-DRIVEN MACROMOLECULE IMPORT SYSTEM"/>
    <property type="match status" value="1"/>
</dbReference>
<keyword evidence="3" id="KW-1003">Cell membrane</keyword>
<evidence type="ECO:0000256" key="5">
    <source>
        <dbReference type="ARBA" id="ARBA00022989"/>
    </source>
</evidence>
<proteinExistence type="inferred from homology"/>
<dbReference type="STRING" id="314283.MED297_09861"/>
<comment type="caution">
    <text evidence="8">The sequence shown here is derived from an EMBL/GenBank/DDBJ whole genome shotgun (WGS) entry which is preliminary data.</text>
</comment>
<comment type="subcellular location">
    <subcellularLocation>
        <location evidence="1">Cell membrane</location>
        <topology evidence="1">Single-pass membrane protein</topology>
    </subcellularLocation>
    <subcellularLocation>
        <location evidence="7">Cell membrane</location>
        <topology evidence="7">Single-pass type II membrane protein</topology>
    </subcellularLocation>
</comment>
<keyword evidence="6" id="KW-0472">Membrane</keyword>
<dbReference type="Pfam" id="PF02472">
    <property type="entry name" value="ExbD"/>
    <property type="match status" value="1"/>
</dbReference>
<dbReference type="AlphaFoldDB" id="A4BA50"/>
<protein>
    <recommendedName>
        <fullName evidence="10">Biopolymer transport protein</fullName>
    </recommendedName>
</protein>
<evidence type="ECO:0000256" key="2">
    <source>
        <dbReference type="ARBA" id="ARBA00005811"/>
    </source>
</evidence>
<comment type="similarity">
    <text evidence="2 7">Belongs to the ExbD/TolR family.</text>
</comment>
<keyword evidence="9" id="KW-1185">Reference proteome</keyword>
<keyword evidence="7" id="KW-0813">Transport</keyword>
<evidence type="ECO:0000313" key="9">
    <source>
        <dbReference type="Proteomes" id="UP000005953"/>
    </source>
</evidence>
<organism evidence="8 9">
    <name type="scientific">Reinekea blandensis MED297</name>
    <dbReference type="NCBI Taxonomy" id="314283"/>
    <lineage>
        <taxon>Bacteria</taxon>
        <taxon>Pseudomonadati</taxon>
        <taxon>Pseudomonadota</taxon>
        <taxon>Gammaproteobacteria</taxon>
        <taxon>Oceanospirillales</taxon>
        <taxon>Saccharospirillaceae</taxon>
        <taxon>Reinekea</taxon>
    </lineage>
</organism>
<accession>A4BA50</accession>
<keyword evidence="4 7" id="KW-0812">Transmembrane</keyword>
<dbReference type="Proteomes" id="UP000005953">
    <property type="component" value="Unassembled WGS sequence"/>
</dbReference>
<dbReference type="GO" id="GO:0015031">
    <property type="term" value="P:protein transport"/>
    <property type="evidence" value="ECO:0007669"/>
    <property type="project" value="UniProtKB-KW"/>
</dbReference>
<evidence type="ECO:0008006" key="10">
    <source>
        <dbReference type="Google" id="ProtNLM"/>
    </source>
</evidence>
<keyword evidence="7" id="KW-0653">Protein transport</keyword>
<evidence type="ECO:0000256" key="7">
    <source>
        <dbReference type="RuleBase" id="RU003879"/>
    </source>
</evidence>
<reference evidence="8 9" key="1">
    <citation type="submission" date="2006-02" db="EMBL/GenBank/DDBJ databases">
        <authorList>
            <person name="Pinhassi J."/>
            <person name="Pedros-Alio C."/>
            <person name="Ferriera S."/>
            <person name="Johnson J."/>
            <person name="Kravitz S."/>
            <person name="Halpern A."/>
            <person name="Remington K."/>
            <person name="Beeson K."/>
            <person name="Tran B."/>
            <person name="Rogers Y.-H."/>
            <person name="Friedman R."/>
            <person name="Venter J.C."/>
        </authorList>
    </citation>
    <scope>NUCLEOTIDE SEQUENCE [LARGE SCALE GENOMIC DNA]</scope>
    <source>
        <strain evidence="8 9">MED297</strain>
    </source>
</reference>
<name>A4BA50_9GAMM</name>
<evidence type="ECO:0000256" key="4">
    <source>
        <dbReference type="ARBA" id="ARBA00022692"/>
    </source>
</evidence>
<keyword evidence="5" id="KW-1133">Transmembrane helix</keyword>
<gene>
    <name evidence="8" type="ORF">MED297_09861</name>
</gene>
<sequence length="134" mass="14380">MMVELPPPRSSRISMTPLIDVVFILLLFFMLTSSLSAFSQIELTSAGAGSTTSVVDADQASRFRVQANGQVEYDGQVYDLLSEALSKTLALLAQQDAAVIVSAHPEASVQDLIDLMDRAYRAGVVQLSVAESSQ</sequence>
<evidence type="ECO:0000256" key="3">
    <source>
        <dbReference type="ARBA" id="ARBA00022475"/>
    </source>
</evidence>
<dbReference type="InterPro" id="IPR003400">
    <property type="entry name" value="ExbD"/>
</dbReference>
<dbReference type="PANTHER" id="PTHR30558:SF3">
    <property type="entry name" value="BIOPOLYMER TRANSPORT PROTEIN EXBD-RELATED"/>
    <property type="match status" value="1"/>
</dbReference>
<dbReference type="EMBL" id="AAOE01000002">
    <property type="protein sequence ID" value="EAR10806.1"/>
    <property type="molecule type" value="Genomic_DNA"/>
</dbReference>